<keyword evidence="7" id="KW-1185">Reference proteome</keyword>
<dbReference type="EC" id="3.1.3.8" evidence="2"/>
<dbReference type="PROSITE" id="PS00778">
    <property type="entry name" value="HIS_ACID_PHOSPHAT_2"/>
    <property type="match status" value="1"/>
</dbReference>
<dbReference type="Pfam" id="PF00328">
    <property type="entry name" value="His_Phos_2"/>
    <property type="match status" value="1"/>
</dbReference>
<evidence type="ECO:0000256" key="5">
    <source>
        <dbReference type="SAM" id="Phobius"/>
    </source>
</evidence>
<keyword evidence="5" id="KW-1133">Transmembrane helix</keyword>
<accession>A0A395SR58</accession>
<dbReference type="GO" id="GO:0003993">
    <property type="term" value="F:acid phosphatase activity"/>
    <property type="evidence" value="ECO:0007669"/>
    <property type="project" value="TreeGrafter"/>
</dbReference>
<proteinExistence type="inferred from homology"/>
<comment type="similarity">
    <text evidence="1">Belongs to the histidine acid phosphatase family.</text>
</comment>
<dbReference type="InterPro" id="IPR033379">
    <property type="entry name" value="Acid_Pase_AS"/>
</dbReference>
<organism evidence="6 7">
    <name type="scientific">Fusarium sporotrichioides</name>
    <dbReference type="NCBI Taxonomy" id="5514"/>
    <lineage>
        <taxon>Eukaryota</taxon>
        <taxon>Fungi</taxon>
        <taxon>Dikarya</taxon>
        <taxon>Ascomycota</taxon>
        <taxon>Pezizomycotina</taxon>
        <taxon>Sordariomycetes</taxon>
        <taxon>Hypocreomycetidae</taxon>
        <taxon>Hypocreales</taxon>
        <taxon>Nectriaceae</taxon>
        <taxon>Fusarium</taxon>
    </lineage>
</organism>
<feature type="transmembrane region" description="Helical" evidence="5">
    <location>
        <begin position="527"/>
        <end position="548"/>
    </location>
</feature>
<comment type="caution">
    <text evidence="6">The sequence shown here is derived from an EMBL/GenBank/DDBJ whole genome shotgun (WGS) entry which is preliminary data.</text>
</comment>
<feature type="region of interest" description="Disordered" evidence="4">
    <location>
        <begin position="601"/>
        <end position="634"/>
    </location>
</feature>
<dbReference type="InterPro" id="IPR029033">
    <property type="entry name" value="His_PPase_superfam"/>
</dbReference>
<feature type="compositionally biased region" description="Acidic residues" evidence="4">
    <location>
        <begin position="31"/>
        <end position="43"/>
    </location>
</feature>
<feature type="compositionally biased region" description="Basic and acidic residues" evidence="4">
    <location>
        <begin position="738"/>
        <end position="749"/>
    </location>
</feature>
<dbReference type="STRING" id="5514.A0A395SR58"/>
<evidence type="ECO:0000313" key="7">
    <source>
        <dbReference type="Proteomes" id="UP000266152"/>
    </source>
</evidence>
<evidence type="ECO:0000256" key="3">
    <source>
        <dbReference type="ARBA" id="ARBA00022801"/>
    </source>
</evidence>
<evidence type="ECO:0000256" key="4">
    <source>
        <dbReference type="SAM" id="MobiDB-lite"/>
    </source>
</evidence>
<keyword evidence="5" id="KW-0472">Membrane</keyword>
<gene>
    <name evidence="6" type="ORF">FSPOR_1005</name>
</gene>
<dbReference type="PROSITE" id="PS00616">
    <property type="entry name" value="HIS_ACID_PHOSPHAT_1"/>
    <property type="match status" value="1"/>
</dbReference>
<protein>
    <recommendedName>
        <fullName evidence="2">3-phytase</fullName>
        <ecNumber evidence="2">3.1.3.8</ecNumber>
    </recommendedName>
</protein>
<evidence type="ECO:0000256" key="2">
    <source>
        <dbReference type="ARBA" id="ARBA00012632"/>
    </source>
</evidence>
<dbReference type="PANTHER" id="PTHR20963:SF24">
    <property type="entry name" value="3-PHYTASE B"/>
    <property type="match status" value="1"/>
</dbReference>
<feature type="region of interest" description="Disordered" evidence="4">
    <location>
        <begin position="668"/>
        <end position="749"/>
    </location>
</feature>
<evidence type="ECO:0000256" key="1">
    <source>
        <dbReference type="ARBA" id="ARBA00005375"/>
    </source>
</evidence>
<dbReference type="InterPro" id="IPR000560">
    <property type="entry name" value="His_Pase_clade-2"/>
</dbReference>
<dbReference type="PANTHER" id="PTHR20963">
    <property type="entry name" value="MULTIPLE INOSITOL POLYPHOSPHATE PHOSPHATASE-RELATED"/>
    <property type="match status" value="1"/>
</dbReference>
<evidence type="ECO:0000313" key="6">
    <source>
        <dbReference type="EMBL" id="RGP74941.1"/>
    </source>
</evidence>
<dbReference type="CDD" id="cd07061">
    <property type="entry name" value="HP_HAP_like"/>
    <property type="match status" value="1"/>
</dbReference>
<dbReference type="Gene3D" id="3.40.50.1240">
    <property type="entry name" value="Phosphoglycerate mutase-like"/>
    <property type="match status" value="1"/>
</dbReference>
<dbReference type="AlphaFoldDB" id="A0A395SR58"/>
<name>A0A395SR58_FUSSP</name>
<feature type="transmembrane region" description="Helical" evidence="5">
    <location>
        <begin position="63"/>
        <end position="83"/>
    </location>
</feature>
<sequence length="749" mass="82978">MVGISHDDAPSTAGRSSISDADAERGRLLSGDDDETNAAEGCEDTERLESWNLQHKRRETRRWSYLVMVISTIALITVLAVWVHNYTLTSGCEYDGSCNDISKLWGQYSSFFSVPSEIDSSTPDDCDVTVAIVLSRHGARYPTTTKSQAYDATITRLQKSVTKYGSDYEWLEEYEYNLGSEDLTDFGQDQMIDSGKAFYERYIGLAENSDPFIRASGSDRVVVSSYNFTQGFYASRGESGDDYTDNILVIPEESGINNTMSHGLCTSFEKDDDLGDNDAQTAWGNKFLPPIRDRLNRDLKKAKLSLKETIYLMDLCPFNTVNTPDGAVQSRFCDLFSTEDWRSYNYWQTLGKYYKYGNGNDMGPTQGVGYVNELISRLTRKPVKDETTTNSTLDSNPETFPLDRALYADFSHDNSMVSIFSAMGLYNYTGKLPKHHIVPALQAHGYSSAWVVPFAARMYVEKLECGATQEQKGEEYVRVLVNDRVMELDTCGGDEYGRCTLEDFVESLSFARGGGHWDQCDKMVSTAGGIVIAIIVLLFAGAAGWFIFTQLRARRLGLPPPSFTSYLPWHKEDDGYGPPQPAPGGVVGWFNDQFRKLKNRNNRSAAGAYEQSGASRGRRGFGPLDPDEAWDSRVGNEADQYGYYEEEVGGRGRDTAYSGGGYNMNLAATPGLSGGRGFGDEEEDRGRRASRSPASGPGGRNPFDDDAAATSLRGVSPRPIDTGYGKPKNRSGSAESSPTERRSVFRENM</sequence>
<keyword evidence="5" id="KW-0812">Transmembrane</keyword>
<feature type="region of interest" description="Disordered" evidence="4">
    <location>
        <begin position="1"/>
        <end position="43"/>
    </location>
</feature>
<dbReference type="GO" id="GO:0016158">
    <property type="term" value="F:inositol hexakisphosphate 3-phosphatase activity"/>
    <property type="evidence" value="ECO:0007669"/>
    <property type="project" value="UniProtKB-EC"/>
</dbReference>
<dbReference type="Proteomes" id="UP000266152">
    <property type="component" value="Unassembled WGS sequence"/>
</dbReference>
<dbReference type="EMBL" id="PXOF01000018">
    <property type="protein sequence ID" value="RGP74941.1"/>
    <property type="molecule type" value="Genomic_DNA"/>
</dbReference>
<reference evidence="6 7" key="1">
    <citation type="journal article" date="2018" name="PLoS Pathog.">
        <title>Evolution of structural diversity of trichothecenes, a family of toxins produced by plant pathogenic and entomopathogenic fungi.</title>
        <authorList>
            <person name="Proctor R.H."/>
            <person name="McCormick S.P."/>
            <person name="Kim H.S."/>
            <person name="Cardoza R.E."/>
            <person name="Stanley A.M."/>
            <person name="Lindo L."/>
            <person name="Kelly A."/>
            <person name="Brown D.W."/>
            <person name="Lee T."/>
            <person name="Vaughan M.M."/>
            <person name="Alexander N.J."/>
            <person name="Busman M."/>
            <person name="Gutierrez S."/>
        </authorList>
    </citation>
    <scope>NUCLEOTIDE SEQUENCE [LARGE SCALE GENOMIC DNA]</scope>
    <source>
        <strain evidence="6 7">NRRL 3299</strain>
    </source>
</reference>
<dbReference type="SUPFAM" id="SSF53254">
    <property type="entry name" value="Phosphoglycerate mutase-like"/>
    <property type="match status" value="1"/>
</dbReference>
<keyword evidence="3" id="KW-0378">Hydrolase</keyword>